<feature type="domain" description="YbaK/aminoacyl-tRNA synthetase-associated" evidence="1">
    <location>
        <begin position="27"/>
        <end position="146"/>
    </location>
</feature>
<sequence length="159" mass="17487">MNMEGVNRVKNFIKEHGVEAEVLEFNETVESVPAASRASGFPPSKILKTLVAIAEGRSYVVILPGDRKLDFGKLSRELSAENVRLAKPDKVEELLNVRPGEVSPFLDEVLKYDIIIDESVRGKGEVLVGGGSTRHLVKVHVDEIVRVLKPCIKDVSKVS</sequence>
<dbReference type="Pfam" id="PF04073">
    <property type="entry name" value="tRNA_edit"/>
    <property type="match status" value="1"/>
</dbReference>
<evidence type="ECO:0000313" key="2">
    <source>
        <dbReference type="EMBL" id="RLE47214.1"/>
    </source>
</evidence>
<reference evidence="2 3" key="1">
    <citation type="submission" date="2018-06" db="EMBL/GenBank/DDBJ databases">
        <title>Extensive metabolic versatility and redundancy in microbially diverse, dynamic hydrothermal sediments.</title>
        <authorList>
            <person name="Dombrowski N."/>
            <person name="Teske A."/>
            <person name="Baker B.J."/>
        </authorList>
    </citation>
    <scope>NUCLEOTIDE SEQUENCE [LARGE SCALE GENOMIC DNA]</scope>
    <source>
        <strain evidence="2">B66_G16</strain>
    </source>
</reference>
<protein>
    <recommendedName>
        <fullName evidence="1">YbaK/aminoacyl-tRNA synthetase-associated domain-containing protein</fullName>
    </recommendedName>
</protein>
<dbReference type="SUPFAM" id="SSF55826">
    <property type="entry name" value="YbaK/ProRS associated domain"/>
    <property type="match status" value="1"/>
</dbReference>
<dbReference type="InterPro" id="IPR036754">
    <property type="entry name" value="YbaK/aa-tRNA-synt-asso_dom_sf"/>
</dbReference>
<dbReference type="AlphaFoldDB" id="A0A497EK61"/>
<proteinExistence type="predicted"/>
<name>A0A497EK61_9CREN</name>
<dbReference type="PANTHER" id="PTHR30411:SF1">
    <property type="entry name" value="CYTOPLASMIC PROTEIN"/>
    <property type="match status" value="1"/>
</dbReference>
<accession>A0A497EK61</accession>
<dbReference type="GO" id="GO:0002161">
    <property type="term" value="F:aminoacyl-tRNA deacylase activity"/>
    <property type="evidence" value="ECO:0007669"/>
    <property type="project" value="InterPro"/>
</dbReference>
<organism evidence="2 3">
    <name type="scientific">Thermoproteota archaeon</name>
    <dbReference type="NCBI Taxonomy" id="2056631"/>
    <lineage>
        <taxon>Archaea</taxon>
        <taxon>Thermoproteota</taxon>
    </lineage>
</organism>
<dbReference type="PANTHER" id="PTHR30411">
    <property type="entry name" value="CYTOPLASMIC PROTEIN"/>
    <property type="match status" value="1"/>
</dbReference>
<dbReference type="InterPro" id="IPR007214">
    <property type="entry name" value="YbaK/aa-tRNA-synth-assoc-dom"/>
</dbReference>
<dbReference type="Proteomes" id="UP000278475">
    <property type="component" value="Unassembled WGS sequence"/>
</dbReference>
<evidence type="ECO:0000313" key="3">
    <source>
        <dbReference type="Proteomes" id="UP000278475"/>
    </source>
</evidence>
<gene>
    <name evidence="2" type="ORF">DRJ31_09205</name>
</gene>
<dbReference type="Gene3D" id="3.90.960.10">
    <property type="entry name" value="YbaK/aminoacyl-tRNA synthetase-associated domain"/>
    <property type="match status" value="1"/>
</dbReference>
<evidence type="ECO:0000259" key="1">
    <source>
        <dbReference type="Pfam" id="PF04073"/>
    </source>
</evidence>
<dbReference type="EMBL" id="QMQV01000143">
    <property type="protein sequence ID" value="RLE47214.1"/>
    <property type="molecule type" value="Genomic_DNA"/>
</dbReference>
<comment type="caution">
    <text evidence="2">The sequence shown here is derived from an EMBL/GenBank/DDBJ whole genome shotgun (WGS) entry which is preliminary data.</text>
</comment>